<sequence length="196" mass="21961">MEQSFREEMLKRNSSDTKSLLMTKHEYFLLLEEVKVASDTAKKSNSNTMSLGGDPQILQSDNCSEFTASVITALKVIWPDLLMVHGKPRHPESQGSGERLNCDFKDLPIAWLGYQTTVSPNLPIQEDKSPDPSEATSSTPLSATSSQVTAIQIRHDNTQLNRKRVTEGQLAQTERMLKRSRLEQVARDPGELFQSL</sequence>
<dbReference type="SUPFAM" id="SSF53098">
    <property type="entry name" value="Ribonuclease H-like"/>
    <property type="match status" value="1"/>
</dbReference>
<comment type="caution">
    <text evidence="2">The sequence shown here is derived from an EMBL/GenBank/DDBJ whole genome shotgun (WGS) entry which is preliminary data.</text>
</comment>
<dbReference type="EMBL" id="JAKMXF010000296">
    <property type="protein sequence ID" value="KAI6652986.1"/>
    <property type="molecule type" value="Genomic_DNA"/>
</dbReference>
<keyword evidence="3" id="KW-1185">Reference proteome</keyword>
<evidence type="ECO:0000313" key="2">
    <source>
        <dbReference type="EMBL" id="KAI6652986.1"/>
    </source>
</evidence>
<evidence type="ECO:0000313" key="3">
    <source>
        <dbReference type="Proteomes" id="UP001165289"/>
    </source>
</evidence>
<gene>
    <name evidence="2" type="ORF">LOD99_4063</name>
</gene>
<organism evidence="2 3">
    <name type="scientific">Oopsacas minuta</name>
    <dbReference type="NCBI Taxonomy" id="111878"/>
    <lineage>
        <taxon>Eukaryota</taxon>
        <taxon>Metazoa</taxon>
        <taxon>Porifera</taxon>
        <taxon>Hexactinellida</taxon>
        <taxon>Hexasterophora</taxon>
        <taxon>Lyssacinosida</taxon>
        <taxon>Leucopsacidae</taxon>
        <taxon>Oopsacas</taxon>
    </lineage>
</organism>
<proteinExistence type="predicted"/>
<dbReference type="Proteomes" id="UP001165289">
    <property type="component" value="Unassembled WGS sequence"/>
</dbReference>
<dbReference type="InterPro" id="IPR012337">
    <property type="entry name" value="RNaseH-like_sf"/>
</dbReference>
<reference evidence="2 3" key="1">
    <citation type="journal article" date="2023" name="BMC Biol.">
        <title>The compact genome of the sponge Oopsacas minuta (Hexactinellida) is lacking key metazoan core genes.</title>
        <authorList>
            <person name="Santini S."/>
            <person name="Schenkelaars Q."/>
            <person name="Jourda C."/>
            <person name="Duchesne M."/>
            <person name="Belahbib H."/>
            <person name="Rocher C."/>
            <person name="Selva M."/>
            <person name="Riesgo A."/>
            <person name="Vervoort M."/>
            <person name="Leys S.P."/>
            <person name="Kodjabachian L."/>
            <person name="Le Bivic A."/>
            <person name="Borchiellini C."/>
            <person name="Claverie J.M."/>
            <person name="Renard E."/>
        </authorList>
    </citation>
    <scope>NUCLEOTIDE SEQUENCE [LARGE SCALE GENOMIC DNA]</scope>
    <source>
        <strain evidence="2">SPO-2</strain>
    </source>
</reference>
<feature type="region of interest" description="Disordered" evidence="1">
    <location>
        <begin position="121"/>
        <end position="148"/>
    </location>
</feature>
<evidence type="ECO:0000256" key="1">
    <source>
        <dbReference type="SAM" id="MobiDB-lite"/>
    </source>
</evidence>
<feature type="compositionally biased region" description="Low complexity" evidence="1">
    <location>
        <begin position="132"/>
        <end position="146"/>
    </location>
</feature>
<name>A0AAV7JVQ5_9METZ</name>
<protein>
    <recommendedName>
        <fullName evidence="4">Integrase catalytic domain-containing protein</fullName>
    </recommendedName>
</protein>
<dbReference type="AlphaFoldDB" id="A0AAV7JVQ5"/>
<evidence type="ECO:0008006" key="4">
    <source>
        <dbReference type="Google" id="ProtNLM"/>
    </source>
</evidence>
<accession>A0AAV7JVQ5</accession>